<proteinExistence type="predicted"/>
<dbReference type="SUPFAM" id="SSF55021">
    <property type="entry name" value="ACT-like"/>
    <property type="match status" value="1"/>
</dbReference>
<sequence>LASQLTEGQMNAIQIKYDGDISSYDTNALKAAALGGLLEGISEERVNLVNANIVAARRGLTVVEQKEAVCENYASLITIEVTTSTGVTTVAATVMRGEAHIVRVNNYWIDIVPTGAYFLFSDHLDRPGLISAVSKVTGDADVDISAMHVGRLKPRGQALMVLALDEPLFEEHLQKILSIPDVYTAKLVKL</sequence>
<dbReference type="InterPro" id="IPR029009">
    <property type="entry name" value="ASB_dom_sf"/>
</dbReference>
<evidence type="ECO:0000313" key="2">
    <source>
        <dbReference type="EMBL" id="GAH91249.1"/>
    </source>
</evidence>
<dbReference type="PROSITE" id="PS51671">
    <property type="entry name" value="ACT"/>
    <property type="match status" value="1"/>
</dbReference>
<dbReference type="InterPro" id="IPR045865">
    <property type="entry name" value="ACT-like_dom_sf"/>
</dbReference>
<name>X1KM89_9ZZZZ</name>
<gene>
    <name evidence="2" type="ORF">S06H3_03257</name>
</gene>
<reference evidence="2" key="1">
    <citation type="journal article" date="2014" name="Front. Microbiol.">
        <title>High frequency of phylogenetically diverse reductive dehalogenase-homologous genes in deep subseafloor sedimentary metagenomes.</title>
        <authorList>
            <person name="Kawai M."/>
            <person name="Futagami T."/>
            <person name="Toyoda A."/>
            <person name="Takaki Y."/>
            <person name="Nishi S."/>
            <person name="Hori S."/>
            <person name="Arai W."/>
            <person name="Tsubouchi T."/>
            <person name="Morono Y."/>
            <person name="Uchiyama I."/>
            <person name="Ito T."/>
            <person name="Fujiyama A."/>
            <person name="Inagaki F."/>
            <person name="Takami H."/>
        </authorList>
    </citation>
    <scope>NUCLEOTIDE SEQUENCE</scope>
    <source>
        <strain evidence="2">Expedition CK06-06</strain>
    </source>
</reference>
<accession>X1KM89</accession>
<feature type="non-terminal residue" evidence="2">
    <location>
        <position position="1"/>
    </location>
</feature>
<dbReference type="Gene3D" id="3.30.70.260">
    <property type="match status" value="1"/>
</dbReference>
<organism evidence="2">
    <name type="scientific">marine sediment metagenome</name>
    <dbReference type="NCBI Taxonomy" id="412755"/>
    <lineage>
        <taxon>unclassified sequences</taxon>
        <taxon>metagenomes</taxon>
        <taxon>ecological metagenomes</taxon>
    </lineage>
</organism>
<protein>
    <recommendedName>
        <fullName evidence="1">ACT domain-containing protein</fullName>
    </recommendedName>
</protein>
<dbReference type="SUPFAM" id="SSF143548">
    <property type="entry name" value="Serine metabolism enzymes domain"/>
    <property type="match status" value="1"/>
</dbReference>
<comment type="caution">
    <text evidence="2">The sequence shown here is derived from an EMBL/GenBank/DDBJ whole genome shotgun (WGS) entry which is preliminary data.</text>
</comment>
<dbReference type="Pfam" id="PF19304">
    <property type="entry name" value="PGDH_inter"/>
    <property type="match status" value="1"/>
</dbReference>
<dbReference type="InterPro" id="IPR002912">
    <property type="entry name" value="ACT_dom"/>
</dbReference>
<dbReference type="EMBL" id="BARV01001039">
    <property type="protein sequence ID" value="GAH91249.1"/>
    <property type="molecule type" value="Genomic_DNA"/>
</dbReference>
<dbReference type="CDD" id="cd04902">
    <property type="entry name" value="ACT_3PGDH-xct"/>
    <property type="match status" value="1"/>
</dbReference>
<feature type="domain" description="ACT" evidence="1">
    <location>
        <begin position="118"/>
        <end position="190"/>
    </location>
</feature>
<evidence type="ECO:0000259" key="1">
    <source>
        <dbReference type="PROSITE" id="PS51671"/>
    </source>
</evidence>
<dbReference type="InterPro" id="IPR045626">
    <property type="entry name" value="PGDH_ASB_dom"/>
</dbReference>
<dbReference type="AlphaFoldDB" id="X1KM89"/>
<dbReference type="Gene3D" id="3.30.1330.90">
    <property type="entry name" value="D-3-phosphoglycerate dehydrogenase, domain 3"/>
    <property type="match status" value="1"/>
</dbReference>